<evidence type="ECO:0000313" key="3">
    <source>
        <dbReference type="Proteomes" id="UP001151760"/>
    </source>
</evidence>
<organism evidence="2 3">
    <name type="scientific">Tanacetum coccineum</name>
    <dbReference type="NCBI Taxonomy" id="301880"/>
    <lineage>
        <taxon>Eukaryota</taxon>
        <taxon>Viridiplantae</taxon>
        <taxon>Streptophyta</taxon>
        <taxon>Embryophyta</taxon>
        <taxon>Tracheophyta</taxon>
        <taxon>Spermatophyta</taxon>
        <taxon>Magnoliopsida</taxon>
        <taxon>eudicotyledons</taxon>
        <taxon>Gunneridae</taxon>
        <taxon>Pentapetalae</taxon>
        <taxon>asterids</taxon>
        <taxon>campanulids</taxon>
        <taxon>Asterales</taxon>
        <taxon>Asteraceae</taxon>
        <taxon>Asteroideae</taxon>
        <taxon>Anthemideae</taxon>
        <taxon>Anthemidinae</taxon>
        <taxon>Tanacetum</taxon>
    </lineage>
</organism>
<evidence type="ECO:0000313" key="2">
    <source>
        <dbReference type="EMBL" id="GJT98243.1"/>
    </source>
</evidence>
<dbReference type="EMBL" id="BQNB010020657">
    <property type="protein sequence ID" value="GJT98243.1"/>
    <property type="molecule type" value="Genomic_DNA"/>
</dbReference>
<evidence type="ECO:0000256" key="1">
    <source>
        <dbReference type="SAM" id="MobiDB-lite"/>
    </source>
</evidence>
<feature type="region of interest" description="Disordered" evidence="1">
    <location>
        <begin position="106"/>
        <end position="129"/>
    </location>
</feature>
<gene>
    <name evidence="2" type="ORF">Tco_1093761</name>
</gene>
<accession>A0ABQ5IFX7</accession>
<keyword evidence="3" id="KW-1185">Reference proteome</keyword>
<sequence length="211" mass="23762">MAQEDLKSLCYSLPPNGIVRPYYYPSSCYVLTFFKLAKVLGSFLTKKSNLLPTPESVQLKLRSRIFSDPSNLFAFEHDPVKSYTRFSIGTLEDRASGFRAVDLGEEEVVSETQETTPTNLEDIDDDMGVNPSPEIVGGKDEHKLKERQLQCEIDLMKKVQTKIDALPGITFEEAFEATDVIGKCPFKAELLFGYDQGKKIKMVQMVSRKST</sequence>
<dbReference type="Proteomes" id="UP001151760">
    <property type="component" value="Unassembled WGS sequence"/>
</dbReference>
<comment type="caution">
    <text evidence="2">The sequence shown here is derived from an EMBL/GenBank/DDBJ whole genome shotgun (WGS) entry which is preliminary data.</text>
</comment>
<proteinExistence type="predicted"/>
<reference evidence="2" key="1">
    <citation type="journal article" date="2022" name="Int. J. Mol. Sci.">
        <title>Draft Genome of Tanacetum Coccineum: Genomic Comparison of Closely Related Tanacetum-Family Plants.</title>
        <authorList>
            <person name="Yamashiro T."/>
            <person name="Shiraishi A."/>
            <person name="Nakayama K."/>
            <person name="Satake H."/>
        </authorList>
    </citation>
    <scope>NUCLEOTIDE SEQUENCE</scope>
</reference>
<protein>
    <submittedName>
        <fullName evidence="2">Uncharacterized protein</fullName>
    </submittedName>
</protein>
<reference evidence="2" key="2">
    <citation type="submission" date="2022-01" db="EMBL/GenBank/DDBJ databases">
        <authorList>
            <person name="Yamashiro T."/>
            <person name="Shiraishi A."/>
            <person name="Satake H."/>
            <person name="Nakayama K."/>
        </authorList>
    </citation>
    <scope>NUCLEOTIDE SEQUENCE</scope>
</reference>
<name>A0ABQ5IFX7_9ASTR</name>